<proteinExistence type="predicted"/>
<dbReference type="Proteomes" id="UP001528912">
    <property type="component" value="Unassembled WGS sequence"/>
</dbReference>
<protein>
    <recommendedName>
        <fullName evidence="4">Phytanoyl-CoA dioxygenase</fullName>
    </recommendedName>
</protein>
<name>A0ABT6C971_9MICO</name>
<feature type="region of interest" description="Disordered" evidence="1">
    <location>
        <begin position="292"/>
        <end position="353"/>
    </location>
</feature>
<comment type="caution">
    <text evidence="2">The sequence shown here is derived from an EMBL/GenBank/DDBJ whole genome shotgun (WGS) entry which is preliminary data.</text>
</comment>
<accession>A0ABT6C971</accession>
<evidence type="ECO:0000313" key="3">
    <source>
        <dbReference type="Proteomes" id="UP001528912"/>
    </source>
</evidence>
<keyword evidence="3" id="KW-1185">Reference proteome</keyword>
<feature type="compositionally biased region" description="Basic residues" evidence="1">
    <location>
        <begin position="323"/>
        <end position="334"/>
    </location>
</feature>
<dbReference type="Gene3D" id="2.60.120.620">
    <property type="entry name" value="q2cbj1_9rhob like domain"/>
    <property type="match status" value="1"/>
</dbReference>
<evidence type="ECO:0008006" key="4">
    <source>
        <dbReference type="Google" id="ProtNLM"/>
    </source>
</evidence>
<sequence>MTNTMTEAFERELADLDVEDFWDKGYAILHDVYSPEEVERMREGVTEQCRIGGELMTGPLRHVLTDGRMAQVAQKLLGSDTVIYGGDSSATINGKIRAWHKDNTDREDAEAPDWDDQYTQLRFGVYLQDHTEHSGGLNLKVGSHVFCDLTSGETIYVKNNPGDLLVWSMRMTHSGAGTLLKDPGARFPEPNEWNAFPADQVAPEHEERMAIFAHLGADDKHGRRYLDYLKTRTYMVNAWRRRPFTPEHVAELDAIGVTVRDMPAEVKDDKRAGLNAQWQPYWYPGSASVTAAAKPAPTAPAPQAAAAPPAPRPQQAQPPFARRYGRAVQRRLKGVTRGAVRGWHDAAPKGSRR</sequence>
<dbReference type="RefSeq" id="WP_275238891.1">
    <property type="nucleotide sequence ID" value="NZ_JARFJC010000029.1"/>
</dbReference>
<reference evidence="2 3" key="1">
    <citation type="submission" date="2023-03" db="EMBL/GenBank/DDBJ databases">
        <title>YIM 133296 draft genome.</title>
        <authorList>
            <person name="Xiong L."/>
        </authorList>
    </citation>
    <scope>NUCLEOTIDE SEQUENCE [LARGE SCALE GENOMIC DNA]</scope>
    <source>
        <strain evidence="2 3">YIM 133296</strain>
    </source>
</reference>
<feature type="compositionally biased region" description="Low complexity" evidence="1">
    <location>
        <begin position="292"/>
        <end position="321"/>
    </location>
</feature>
<organism evidence="2 3">
    <name type="scientific">Luteipulveratus flavus</name>
    <dbReference type="NCBI Taxonomy" id="3031728"/>
    <lineage>
        <taxon>Bacteria</taxon>
        <taxon>Bacillati</taxon>
        <taxon>Actinomycetota</taxon>
        <taxon>Actinomycetes</taxon>
        <taxon>Micrococcales</taxon>
        <taxon>Dermacoccaceae</taxon>
        <taxon>Luteipulveratus</taxon>
    </lineage>
</organism>
<dbReference type="SUPFAM" id="SSF51197">
    <property type="entry name" value="Clavaminate synthase-like"/>
    <property type="match status" value="1"/>
</dbReference>
<gene>
    <name evidence="2" type="ORF">P4R38_14420</name>
</gene>
<evidence type="ECO:0000256" key="1">
    <source>
        <dbReference type="SAM" id="MobiDB-lite"/>
    </source>
</evidence>
<dbReference type="EMBL" id="JAROAV010000033">
    <property type="protein sequence ID" value="MDF8265440.1"/>
    <property type="molecule type" value="Genomic_DNA"/>
</dbReference>
<evidence type="ECO:0000313" key="2">
    <source>
        <dbReference type="EMBL" id="MDF8265440.1"/>
    </source>
</evidence>